<accession>A0A0Q2MWM8</accession>
<sequence length="60" mass="6843">MKVLIQYTQTGMYKDDAWESPALHMKGQLHAVSPSYAVQLIQRNQACLYTDENNNLVIDS</sequence>
<protein>
    <submittedName>
        <fullName evidence="1">C factor cell-cell signaling protein</fullName>
    </submittedName>
</protein>
<keyword evidence="2" id="KW-1185">Reference proteome</keyword>
<reference evidence="1 2" key="1">
    <citation type="submission" date="2015-08" db="EMBL/GenBank/DDBJ databases">
        <title>Antibacterial properties of a collection of Vibrionaceae strains.</title>
        <authorList>
            <person name="Giubergia S."/>
        </authorList>
    </citation>
    <scope>NUCLEOTIDE SEQUENCE [LARGE SCALE GENOMIC DNA]</scope>
    <source>
        <strain evidence="1 2">S0821</strain>
    </source>
</reference>
<evidence type="ECO:0000313" key="2">
    <source>
        <dbReference type="Proteomes" id="UP000051221"/>
    </source>
</evidence>
<name>A0A0Q2MWM8_VIBFU</name>
<evidence type="ECO:0000313" key="1">
    <source>
        <dbReference type="EMBL" id="KQH84087.1"/>
    </source>
</evidence>
<gene>
    <name evidence="1" type="ORF">AMR76_19790</name>
</gene>
<dbReference type="GeneID" id="50538078"/>
<dbReference type="RefSeq" id="WP_004727983.1">
    <property type="nucleotide sequence ID" value="NZ_CABLCD010000014.1"/>
</dbReference>
<dbReference type="OMA" id="HAWEASS"/>
<dbReference type="InParanoid" id="A0A0Q2MWM8"/>
<organism evidence="1 2">
    <name type="scientific">Vibrio furnissii</name>
    <dbReference type="NCBI Taxonomy" id="29494"/>
    <lineage>
        <taxon>Bacteria</taxon>
        <taxon>Pseudomonadati</taxon>
        <taxon>Pseudomonadota</taxon>
        <taxon>Gammaproteobacteria</taxon>
        <taxon>Vibrionales</taxon>
        <taxon>Vibrionaceae</taxon>
        <taxon>Vibrio</taxon>
    </lineage>
</organism>
<dbReference type="OrthoDB" id="6401390at2"/>
<comment type="caution">
    <text evidence="1">The sequence shown here is derived from an EMBL/GenBank/DDBJ whole genome shotgun (WGS) entry which is preliminary data.</text>
</comment>
<dbReference type="Proteomes" id="UP000051221">
    <property type="component" value="Unassembled WGS sequence"/>
</dbReference>
<proteinExistence type="predicted"/>
<dbReference type="EMBL" id="LKHS01000022">
    <property type="protein sequence ID" value="KQH84087.1"/>
    <property type="molecule type" value="Genomic_DNA"/>
</dbReference>
<dbReference type="AlphaFoldDB" id="A0A0Q2MWM8"/>